<dbReference type="PATRIC" id="fig|908627.4.peg.4023"/>
<gene>
    <name evidence="1" type="ORF">EOS_17960</name>
</gene>
<evidence type="ECO:0000313" key="2">
    <source>
        <dbReference type="Proteomes" id="UP000035963"/>
    </source>
</evidence>
<comment type="caution">
    <text evidence="1">The sequence shown here is derived from an EMBL/GenBank/DDBJ whole genome shotgun (WGS) entry which is preliminary data.</text>
</comment>
<reference evidence="1 2" key="1">
    <citation type="journal article" date="2015" name="Genome Announc.">
        <title>Draft Genome Sequence of Burkholderia sp. Strain PML1(12), an Ectomycorrhizosphere-Inhabiting Bacterium with Effective Mineral-Weathering Ability.</title>
        <authorList>
            <person name="Uroz S."/>
            <person name="Oger P."/>
        </authorList>
    </citation>
    <scope>NUCLEOTIDE SEQUENCE [LARGE SCALE GENOMIC DNA]</scope>
    <source>
        <strain evidence="2">PML1(12)</strain>
    </source>
</reference>
<accession>A0A0J1CWC5</accession>
<protein>
    <submittedName>
        <fullName evidence="1">Uncharacterized protein</fullName>
    </submittedName>
</protein>
<dbReference type="EMBL" id="AEJF01000115">
    <property type="protein sequence ID" value="KLU24880.1"/>
    <property type="molecule type" value="Genomic_DNA"/>
</dbReference>
<sequence>MTKVVADHGQYVLGCEAVPMSDGRFSAMVAITRAKNGVVVMSRRFPDPQRFEDAADAVAHAKAWAVDWLEQHGTAGR</sequence>
<dbReference type="RefSeq" id="WP_047848016.1">
    <property type="nucleotide sequence ID" value="NZ_AEJF01000115.1"/>
</dbReference>
<dbReference type="AlphaFoldDB" id="A0A0J1CWC5"/>
<organism evidence="1 2">
    <name type="scientific">Caballeronia mineralivorans PML1(12)</name>
    <dbReference type="NCBI Taxonomy" id="908627"/>
    <lineage>
        <taxon>Bacteria</taxon>
        <taxon>Pseudomonadati</taxon>
        <taxon>Pseudomonadota</taxon>
        <taxon>Betaproteobacteria</taxon>
        <taxon>Burkholderiales</taxon>
        <taxon>Burkholderiaceae</taxon>
        <taxon>Caballeronia</taxon>
    </lineage>
</organism>
<keyword evidence="2" id="KW-1185">Reference proteome</keyword>
<name>A0A0J1CWC5_9BURK</name>
<evidence type="ECO:0000313" key="1">
    <source>
        <dbReference type="EMBL" id="KLU24880.1"/>
    </source>
</evidence>
<proteinExistence type="predicted"/>
<dbReference type="Proteomes" id="UP000035963">
    <property type="component" value="Unassembled WGS sequence"/>
</dbReference>